<dbReference type="PANTHER" id="PTHR33776">
    <property type="entry name" value="ENDO/EXONUCLEASE/PHOSPHATASE DOMAIN-CONTAINING PROTEIN"/>
    <property type="match status" value="1"/>
</dbReference>
<reference evidence="2 4" key="2">
    <citation type="journal article" date="2013" name="Nature">
        <title>Insights into bilaterian evolution from three spiralian genomes.</title>
        <authorList>
            <person name="Simakov O."/>
            <person name="Marletaz F."/>
            <person name="Cho S.J."/>
            <person name="Edsinger-Gonzales E."/>
            <person name="Havlak P."/>
            <person name="Hellsten U."/>
            <person name="Kuo D.H."/>
            <person name="Larsson T."/>
            <person name="Lv J."/>
            <person name="Arendt D."/>
            <person name="Savage R."/>
            <person name="Osoegawa K."/>
            <person name="de Jong P."/>
            <person name="Grimwood J."/>
            <person name="Chapman J.A."/>
            <person name="Shapiro H."/>
            <person name="Aerts A."/>
            <person name="Otillar R.P."/>
            <person name="Terry A.Y."/>
            <person name="Boore J.L."/>
            <person name="Grigoriev I.V."/>
            <person name="Lindberg D.R."/>
            <person name="Seaver E.C."/>
            <person name="Weisblat D.A."/>
            <person name="Putnam N.H."/>
            <person name="Rokhsar D.S."/>
        </authorList>
    </citation>
    <scope>NUCLEOTIDE SEQUENCE</scope>
</reference>
<dbReference type="EMBL" id="KB097747">
    <property type="protein sequence ID" value="ESN90802.1"/>
    <property type="molecule type" value="Genomic_DNA"/>
</dbReference>
<evidence type="ECO:0000313" key="4">
    <source>
        <dbReference type="Proteomes" id="UP000015101"/>
    </source>
</evidence>
<dbReference type="AlphaFoldDB" id="T1FII5"/>
<dbReference type="STRING" id="6412.T1FII5"/>
<accession>T1FII5</accession>
<feature type="domain" description="Endonuclease/exonuclease/phosphatase" evidence="1">
    <location>
        <begin position="194"/>
        <end position="400"/>
    </location>
</feature>
<dbReference type="SUPFAM" id="SSF56219">
    <property type="entry name" value="DNase I-like"/>
    <property type="match status" value="1"/>
</dbReference>
<evidence type="ECO:0000313" key="2">
    <source>
        <dbReference type="EMBL" id="ESN90802.1"/>
    </source>
</evidence>
<keyword evidence="4" id="KW-1185">Reference proteome</keyword>
<dbReference type="EnsemblMetazoa" id="HelroT182633">
    <property type="protein sequence ID" value="HelroP182633"/>
    <property type="gene ID" value="HelroG182633"/>
</dbReference>
<dbReference type="Gene3D" id="3.60.10.10">
    <property type="entry name" value="Endonuclease/exonuclease/phosphatase"/>
    <property type="match status" value="1"/>
</dbReference>
<dbReference type="InParanoid" id="T1FII5"/>
<evidence type="ECO:0000259" key="1">
    <source>
        <dbReference type="Pfam" id="PF03372"/>
    </source>
</evidence>
<dbReference type="Proteomes" id="UP000015101">
    <property type="component" value="Unassembled WGS sequence"/>
</dbReference>
<dbReference type="PANTHER" id="PTHR33776:SF3">
    <property type="entry name" value="PHD-TYPE DOMAIN-CONTAINING PROTEIN"/>
    <property type="match status" value="1"/>
</dbReference>
<dbReference type="EMBL" id="AMQM01008292">
    <property type="status" value="NOT_ANNOTATED_CDS"/>
    <property type="molecule type" value="Genomic_DNA"/>
</dbReference>
<reference evidence="4" key="1">
    <citation type="submission" date="2012-12" db="EMBL/GenBank/DDBJ databases">
        <authorList>
            <person name="Hellsten U."/>
            <person name="Grimwood J."/>
            <person name="Chapman J.A."/>
            <person name="Shapiro H."/>
            <person name="Aerts A."/>
            <person name="Otillar R.P."/>
            <person name="Terry A.Y."/>
            <person name="Boore J.L."/>
            <person name="Simakov O."/>
            <person name="Marletaz F."/>
            <person name="Cho S.-J."/>
            <person name="Edsinger-Gonzales E."/>
            <person name="Havlak P."/>
            <person name="Kuo D.-H."/>
            <person name="Larsson T."/>
            <person name="Lv J."/>
            <person name="Arendt D."/>
            <person name="Savage R."/>
            <person name="Osoegawa K."/>
            <person name="de Jong P."/>
            <person name="Lindberg D.R."/>
            <person name="Seaver E.C."/>
            <person name="Weisblat D.A."/>
            <person name="Putnam N.H."/>
            <person name="Grigoriev I.V."/>
            <person name="Rokhsar D.S."/>
        </authorList>
    </citation>
    <scope>NUCLEOTIDE SEQUENCE</scope>
</reference>
<organism evidence="3 4">
    <name type="scientific">Helobdella robusta</name>
    <name type="common">Californian leech</name>
    <dbReference type="NCBI Taxonomy" id="6412"/>
    <lineage>
        <taxon>Eukaryota</taxon>
        <taxon>Metazoa</taxon>
        <taxon>Spiralia</taxon>
        <taxon>Lophotrochozoa</taxon>
        <taxon>Annelida</taxon>
        <taxon>Clitellata</taxon>
        <taxon>Hirudinea</taxon>
        <taxon>Rhynchobdellida</taxon>
        <taxon>Glossiphoniidae</taxon>
        <taxon>Helobdella</taxon>
    </lineage>
</organism>
<dbReference type="OrthoDB" id="10072198at2759"/>
<sequence length="461" mass="52135">MSKDTRLTTKSIKNGVNSVTCCFCDYVPPAESVPKDVLPAMNNCRNLRYIFDGCLRSFDGLKTLTKPILDKNDEIELEIKKISEHTTALCKDFCELKQFVVANGDRLNQINSVDNTLDKSFDNFKQQMNESWTVIVKFASFVIKNRVMRSISKIKSLEGEFNKIKISHDLTRDQRVELRELIAEAKTKEANVLNFGLLNIRSVIAKFNVVYQLLSGGLDIFLLCETWHGSPEDPSIQLAMPPGFSFLQVLKPHDPYHGGLIVFFKKMFKARKIEVPVFQTFEAIIVEFSFERRKVFVFGIYRPGSKLVTSLFFGELTSVLEHLFALGDGLIVAGDFNIHIERPGDTHSINLLEIFDSFQLTNVVNEPTHNLGGTLDLVASTPDIPLSNCRVDPSGVYSDHGLINVSFSVMDVSEVDHSSLDFFKFFKSKIDDVRNSTNHCDEPTFTPCDLDEESFFSNFSL</sequence>
<dbReference type="InterPro" id="IPR036691">
    <property type="entry name" value="Endo/exonu/phosph_ase_sf"/>
</dbReference>
<dbReference type="HOGENOM" id="CLU_000680_29_4_1"/>
<dbReference type="InterPro" id="IPR005135">
    <property type="entry name" value="Endo/exonuclease/phosphatase"/>
</dbReference>
<dbReference type="CTD" id="20208634"/>
<reference evidence="3" key="3">
    <citation type="submission" date="2015-06" db="UniProtKB">
        <authorList>
            <consortium name="EnsemblMetazoa"/>
        </authorList>
    </citation>
    <scope>IDENTIFICATION</scope>
</reference>
<dbReference type="GO" id="GO:0003824">
    <property type="term" value="F:catalytic activity"/>
    <property type="evidence" value="ECO:0007669"/>
    <property type="project" value="InterPro"/>
</dbReference>
<name>T1FII5_HELRO</name>
<dbReference type="GeneID" id="20208634"/>
<gene>
    <name evidence="3" type="primary">20208634</name>
    <name evidence="2" type="ORF">HELRODRAFT_182633</name>
</gene>
<evidence type="ECO:0000313" key="3">
    <source>
        <dbReference type="EnsemblMetazoa" id="HelroP182633"/>
    </source>
</evidence>
<protein>
    <recommendedName>
        <fullName evidence="1">Endonuclease/exonuclease/phosphatase domain-containing protein</fullName>
    </recommendedName>
</protein>
<dbReference type="RefSeq" id="XP_009031126.1">
    <property type="nucleotide sequence ID" value="XM_009032878.1"/>
</dbReference>
<proteinExistence type="predicted"/>
<dbReference type="Pfam" id="PF03372">
    <property type="entry name" value="Exo_endo_phos"/>
    <property type="match status" value="1"/>
</dbReference>
<dbReference type="KEGG" id="hro:HELRODRAFT_182633"/>